<evidence type="ECO:0000313" key="2">
    <source>
        <dbReference type="Proteomes" id="UP001066276"/>
    </source>
</evidence>
<evidence type="ECO:0000313" key="1">
    <source>
        <dbReference type="EMBL" id="KAJ1191247.1"/>
    </source>
</evidence>
<comment type="caution">
    <text evidence="1">The sequence shown here is derived from an EMBL/GenBank/DDBJ whole genome shotgun (WGS) entry which is preliminary data.</text>
</comment>
<sequence length="88" mass="10108">MDPVTIYCGYEAALEHALLLRCIERVGKFLKSRLSLCEMKCMFSKECMTREEVCPVKEVAVPIAYRGARFFFAMHVWKLETQVAVLAT</sequence>
<accession>A0AAV7URF6</accession>
<proteinExistence type="predicted"/>
<gene>
    <name evidence="1" type="ORF">NDU88_000563</name>
</gene>
<dbReference type="AlphaFoldDB" id="A0AAV7URF6"/>
<keyword evidence="2" id="KW-1185">Reference proteome</keyword>
<organism evidence="1 2">
    <name type="scientific">Pleurodeles waltl</name>
    <name type="common">Iberian ribbed newt</name>
    <dbReference type="NCBI Taxonomy" id="8319"/>
    <lineage>
        <taxon>Eukaryota</taxon>
        <taxon>Metazoa</taxon>
        <taxon>Chordata</taxon>
        <taxon>Craniata</taxon>
        <taxon>Vertebrata</taxon>
        <taxon>Euteleostomi</taxon>
        <taxon>Amphibia</taxon>
        <taxon>Batrachia</taxon>
        <taxon>Caudata</taxon>
        <taxon>Salamandroidea</taxon>
        <taxon>Salamandridae</taxon>
        <taxon>Pleurodelinae</taxon>
        <taxon>Pleurodeles</taxon>
    </lineage>
</organism>
<protein>
    <submittedName>
        <fullName evidence="1">Uncharacterized protein</fullName>
    </submittedName>
</protein>
<reference evidence="1" key="1">
    <citation type="journal article" date="2022" name="bioRxiv">
        <title>Sequencing and chromosome-scale assembly of the giantPleurodeles waltlgenome.</title>
        <authorList>
            <person name="Brown T."/>
            <person name="Elewa A."/>
            <person name="Iarovenko S."/>
            <person name="Subramanian E."/>
            <person name="Araus A.J."/>
            <person name="Petzold A."/>
            <person name="Susuki M."/>
            <person name="Suzuki K.-i.T."/>
            <person name="Hayashi T."/>
            <person name="Toyoda A."/>
            <person name="Oliveira C."/>
            <person name="Osipova E."/>
            <person name="Leigh N.D."/>
            <person name="Simon A."/>
            <person name="Yun M.H."/>
        </authorList>
    </citation>
    <scope>NUCLEOTIDE SEQUENCE</scope>
    <source>
        <strain evidence="1">20211129_DDA</strain>
        <tissue evidence="1">Liver</tissue>
    </source>
</reference>
<dbReference type="EMBL" id="JANPWB010000004">
    <property type="protein sequence ID" value="KAJ1191247.1"/>
    <property type="molecule type" value="Genomic_DNA"/>
</dbReference>
<name>A0AAV7URF6_PLEWA</name>
<dbReference type="Proteomes" id="UP001066276">
    <property type="component" value="Chromosome 2_2"/>
</dbReference>